<sequence length="141" mass="16378">MSKTSKTTSGRPLQFRQEIRLQKNGHVGVTKDGLKRHKGFGYEVGHDDGERIFEYIEPHSLVITNTKFHRRSSYLVSLYSGNTRTQIEFVLVRRRDQNLATYAKIGPHETVATQDRQLICTMKIMSPRQKRDERCGQSRIK</sequence>
<evidence type="ECO:0000313" key="2">
    <source>
        <dbReference type="Proteomes" id="UP000024635"/>
    </source>
</evidence>
<evidence type="ECO:0000313" key="1">
    <source>
        <dbReference type="EMBL" id="EYC43087.1"/>
    </source>
</evidence>
<comment type="caution">
    <text evidence="1">The sequence shown here is derived from an EMBL/GenBank/DDBJ whole genome shotgun (WGS) entry which is preliminary data.</text>
</comment>
<gene>
    <name evidence="1" type="primary">Acey_s0504.g2653</name>
    <name evidence="1" type="ORF">Y032_0504g2653</name>
</gene>
<dbReference type="Proteomes" id="UP000024635">
    <property type="component" value="Unassembled WGS sequence"/>
</dbReference>
<protein>
    <submittedName>
        <fullName evidence="1">Uncharacterized protein</fullName>
    </submittedName>
</protein>
<keyword evidence="2" id="KW-1185">Reference proteome</keyword>
<dbReference type="OrthoDB" id="5831139at2759"/>
<name>A0A016WV25_9BILA</name>
<dbReference type="AlphaFoldDB" id="A0A016WV25"/>
<dbReference type="STRING" id="53326.A0A016WV25"/>
<reference evidence="2" key="1">
    <citation type="journal article" date="2015" name="Nat. Genet.">
        <title>The genome and transcriptome of the zoonotic hookworm Ancylostoma ceylanicum identify infection-specific gene families.</title>
        <authorList>
            <person name="Schwarz E.M."/>
            <person name="Hu Y."/>
            <person name="Antoshechkin I."/>
            <person name="Miller M.M."/>
            <person name="Sternberg P.W."/>
            <person name="Aroian R.V."/>
        </authorList>
    </citation>
    <scope>NUCLEOTIDE SEQUENCE</scope>
    <source>
        <strain evidence="2">HY135</strain>
    </source>
</reference>
<accession>A0A016WV25</accession>
<organism evidence="1 2">
    <name type="scientific">Ancylostoma ceylanicum</name>
    <dbReference type="NCBI Taxonomy" id="53326"/>
    <lineage>
        <taxon>Eukaryota</taxon>
        <taxon>Metazoa</taxon>
        <taxon>Ecdysozoa</taxon>
        <taxon>Nematoda</taxon>
        <taxon>Chromadorea</taxon>
        <taxon>Rhabditida</taxon>
        <taxon>Rhabditina</taxon>
        <taxon>Rhabditomorpha</taxon>
        <taxon>Strongyloidea</taxon>
        <taxon>Ancylostomatidae</taxon>
        <taxon>Ancylostomatinae</taxon>
        <taxon>Ancylostoma</taxon>
    </lineage>
</organism>
<proteinExistence type="predicted"/>
<dbReference type="EMBL" id="JARK01000104">
    <property type="protein sequence ID" value="EYC43087.1"/>
    <property type="molecule type" value="Genomic_DNA"/>
</dbReference>